<dbReference type="EMBL" id="QJKJ01008256">
    <property type="protein sequence ID" value="RDX80326.1"/>
    <property type="molecule type" value="Genomic_DNA"/>
</dbReference>
<gene>
    <name evidence="2" type="ORF">CR513_39138</name>
</gene>
<proteinExistence type="predicted"/>
<comment type="caution">
    <text evidence="2">The sequence shown here is derived from an EMBL/GenBank/DDBJ whole genome shotgun (WGS) entry which is preliminary data.</text>
</comment>
<dbReference type="AlphaFoldDB" id="A0A371FPU4"/>
<feature type="region of interest" description="Disordered" evidence="1">
    <location>
        <begin position="1"/>
        <end position="27"/>
    </location>
</feature>
<evidence type="ECO:0000256" key="1">
    <source>
        <dbReference type="SAM" id="MobiDB-lite"/>
    </source>
</evidence>
<sequence length="66" mass="7283">MEASNKENVPPACNASKGVPQCSNNKKHVKRMPLADITNRFDNSAATIFPHRVSALSARTLRMGFR</sequence>
<keyword evidence="3" id="KW-1185">Reference proteome</keyword>
<protein>
    <submittedName>
        <fullName evidence="2">Uncharacterized protein</fullName>
    </submittedName>
</protein>
<name>A0A371FPU4_MUCPR</name>
<evidence type="ECO:0000313" key="3">
    <source>
        <dbReference type="Proteomes" id="UP000257109"/>
    </source>
</evidence>
<dbReference type="OrthoDB" id="1421970at2759"/>
<dbReference type="Proteomes" id="UP000257109">
    <property type="component" value="Unassembled WGS sequence"/>
</dbReference>
<feature type="non-terminal residue" evidence="2">
    <location>
        <position position="1"/>
    </location>
</feature>
<accession>A0A371FPU4</accession>
<organism evidence="2 3">
    <name type="scientific">Mucuna pruriens</name>
    <name type="common">Velvet bean</name>
    <name type="synonym">Dolichos pruriens</name>
    <dbReference type="NCBI Taxonomy" id="157652"/>
    <lineage>
        <taxon>Eukaryota</taxon>
        <taxon>Viridiplantae</taxon>
        <taxon>Streptophyta</taxon>
        <taxon>Embryophyta</taxon>
        <taxon>Tracheophyta</taxon>
        <taxon>Spermatophyta</taxon>
        <taxon>Magnoliopsida</taxon>
        <taxon>eudicotyledons</taxon>
        <taxon>Gunneridae</taxon>
        <taxon>Pentapetalae</taxon>
        <taxon>rosids</taxon>
        <taxon>fabids</taxon>
        <taxon>Fabales</taxon>
        <taxon>Fabaceae</taxon>
        <taxon>Papilionoideae</taxon>
        <taxon>50 kb inversion clade</taxon>
        <taxon>NPAAA clade</taxon>
        <taxon>indigoferoid/millettioid clade</taxon>
        <taxon>Phaseoleae</taxon>
        <taxon>Mucuna</taxon>
    </lineage>
</organism>
<evidence type="ECO:0000313" key="2">
    <source>
        <dbReference type="EMBL" id="RDX80326.1"/>
    </source>
</evidence>
<reference evidence="2" key="1">
    <citation type="submission" date="2018-05" db="EMBL/GenBank/DDBJ databases">
        <title>Draft genome of Mucuna pruriens seed.</title>
        <authorList>
            <person name="Nnadi N.E."/>
            <person name="Vos R."/>
            <person name="Hasami M.H."/>
            <person name="Devisetty U.K."/>
            <person name="Aguiy J.C."/>
        </authorList>
    </citation>
    <scope>NUCLEOTIDE SEQUENCE [LARGE SCALE GENOMIC DNA]</scope>
    <source>
        <strain evidence="2">JCA_2017</strain>
    </source>
</reference>